<dbReference type="EMBL" id="VOIH02000008">
    <property type="protein sequence ID" value="KAF3439063.1"/>
    <property type="molecule type" value="Genomic_DNA"/>
</dbReference>
<feature type="transmembrane region" description="Helical" evidence="5">
    <location>
        <begin position="219"/>
        <end position="241"/>
    </location>
</feature>
<dbReference type="InterPro" id="IPR023296">
    <property type="entry name" value="Glyco_hydro_beta-prop_sf"/>
</dbReference>
<proteinExistence type="inferred from homology"/>
<keyword evidence="3" id="KW-0326">Glycosidase</keyword>
<evidence type="ECO:0000256" key="1">
    <source>
        <dbReference type="ARBA" id="ARBA00009865"/>
    </source>
</evidence>
<reference evidence="6" key="1">
    <citation type="submission" date="2020-03" db="EMBL/GenBank/DDBJ databases">
        <title>A high-quality chromosome-level genome assembly of a woody plant with both climbing and erect habits, Rhamnella rubrinervis.</title>
        <authorList>
            <person name="Lu Z."/>
            <person name="Yang Y."/>
            <person name="Zhu X."/>
            <person name="Sun Y."/>
        </authorList>
    </citation>
    <scope>NUCLEOTIDE SEQUENCE</scope>
    <source>
        <strain evidence="6">BYM</strain>
        <tissue evidence="6">Leaf</tissue>
    </source>
</reference>
<dbReference type="CDD" id="cd18825">
    <property type="entry name" value="GH43_CtGH43-like"/>
    <property type="match status" value="1"/>
</dbReference>
<dbReference type="PANTHER" id="PTHR22925:SF3">
    <property type="entry name" value="GLYCOSYL HYDROLASE FAMILY PROTEIN 43"/>
    <property type="match status" value="1"/>
</dbReference>
<feature type="compositionally biased region" description="Basic residues" evidence="4">
    <location>
        <begin position="609"/>
        <end position="623"/>
    </location>
</feature>
<evidence type="ECO:0000256" key="5">
    <source>
        <dbReference type="SAM" id="Phobius"/>
    </source>
</evidence>
<feature type="transmembrane region" description="Helical" evidence="5">
    <location>
        <begin position="546"/>
        <end position="569"/>
    </location>
</feature>
<feature type="transmembrane region" description="Helical" evidence="5">
    <location>
        <begin position="111"/>
        <end position="134"/>
    </location>
</feature>
<dbReference type="Gene3D" id="2.115.10.20">
    <property type="entry name" value="Glycosyl hydrolase domain, family 43"/>
    <property type="match status" value="1"/>
</dbReference>
<feature type="region of interest" description="Disordered" evidence="4">
    <location>
        <begin position="598"/>
        <end position="623"/>
    </location>
</feature>
<organism evidence="6 7">
    <name type="scientific">Rhamnella rubrinervis</name>
    <dbReference type="NCBI Taxonomy" id="2594499"/>
    <lineage>
        <taxon>Eukaryota</taxon>
        <taxon>Viridiplantae</taxon>
        <taxon>Streptophyta</taxon>
        <taxon>Embryophyta</taxon>
        <taxon>Tracheophyta</taxon>
        <taxon>Spermatophyta</taxon>
        <taxon>Magnoliopsida</taxon>
        <taxon>eudicotyledons</taxon>
        <taxon>Gunneridae</taxon>
        <taxon>Pentapetalae</taxon>
        <taxon>rosids</taxon>
        <taxon>fabids</taxon>
        <taxon>Rosales</taxon>
        <taxon>Rhamnaceae</taxon>
        <taxon>rhamnoid group</taxon>
        <taxon>Rhamneae</taxon>
        <taxon>Rhamnella</taxon>
    </lineage>
</organism>
<dbReference type="GO" id="GO:0005975">
    <property type="term" value="P:carbohydrate metabolic process"/>
    <property type="evidence" value="ECO:0007669"/>
    <property type="project" value="InterPro"/>
</dbReference>
<keyword evidence="5" id="KW-0812">Transmembrane</keyword>
<feature type="transmembrane region" description="Helical" evidence="5">
    <location>
        <begin position="247"/>
        <end position="266"/>
    </location>
</feature>
<accession>A0A8K0GVM9</accession>
<dbReference type="PANTHER" id="PTHR22925">
    <property type="entry name" value="GLYCOSYL HYDROLASE 43 FAMILY MEMBER"/>
    <property type="match status" value="1"/>
</dbReference>
<feature type="transmembrane region" description="Helical" evidence="5">
    <location>
        <begin position="6"/>
        <end position="28"/>
    </location>
</feature>
<keyword evidence="2" id="KW-0378">Hydrolase</keyword>
<evidence type="ECO:0000256" key="2">
    <source>
        <dbReference type="ARBA" id="ARBA00022801"/>
    </source>
</evidence>
<dbReference type="AlphaFoldDB" id="A0A8K0GVM9"/>
<keyword evidence="5" id="KW-0472">Membrane</keyword>
<protein>
    <submittedName>
        <fullName evidence="6">Uncharacterized protein</fullName>
    </submittedName>
</protein>
<feature type="transmembrane region" description="Helical" evidence="5">
    <location>
        <begin position="457"/>
        <end position="476"/>
    </location>
</feature>
<gene>
    <name evidence="6" type="ORF">FNV43_RR17338</name>
</gene>
<comment type="caution">
    <text evidence="6">The sequence shown here is derived from an EMBL/GenBank/DDBJ whole genome shotgun (WGS) entry which is preliminary data.</text>
</comment>
<evidence type="ECO:0000256" key="3">
    <source>
        <dbReference type="ARBA" id="ARBA00023295"/>
    </source>
</evidence>
<evidence type="ECO:0000313" key="7">
    <source>
        <dbReference type="Proteomes" id="UP000796880"/>
    </source>
</evidence>
<sequence length="999" mass="113440">MPTPNGVLLPFLLFLVSASVFSQNWLVLGSSVQEQSSIRRPDPLRYFKYYNGVYDVRNKHYWASTAFTGVHGYAIAAVWLLCGLGFGIFMTLKHPSMSNWAIKDFLDHHCFTMFLLVLLFTFLALACASLVLSANQQTTKKIEKMKETIGRLGREAGQTIRRVIQAMTHMQKLLVPYDSKMASSLNVTAHQLGKVSRVIHGVVDKDIVASIHRAIQTSYVAHLVIVIFDLVLIVAALVLILTHWYPGFVIIIFLCWILTTVCWVLTGIDFFLHTFAGDTCSALEDVKLNPQNNSLSSMLPCMDTTYSRNIMLQIGSTVHNFITQLNYKASELSRLIGLDEQDDNIYGFVHICNPFNGPPNYNYVPESCPKNAIQISQLPQVLASFTCYGEKVEGECKRNGRVIPEAIYNMAKDYSEAIQYLLNVYPDLKSLAECKLVRGFSDAVLPQCNPVRVAVRFLWLSMLCLSILMVALDLAANGVTSNNVNWATRHLLNECFDKSISWKTHVWEFGSALATCVFGIILEIEKEEKMRIRNKYRKPTTLRCNAGSRCSTSAVVWSLVGCLLMLHLYSLVQQKDGMGAEMQFRKTHQPQFRELEEVEEENIQIPPPKGKRSPRAAKRRPRRTTTLIDEFLDENSQLRGVFFPDQRTAVDPTKDLGNDTFYYYPGRIWLDTEGNPIQAHGGGILFDEKTMTYYWYGEYKDGPTYHAHKKGAARVDIVGVGCYSSKDLWKWKNEGIVLASEETNETHDLHKSNVLERPKVIYNPKTAKYVMWMHIDDVNYTKAAVGVATSDYPTGPFDYLYSKRPHGFESRDMTVFKDDDGVAYLVYSSEDNSELHIGPLTEDYLDITQTLRRILVGQHREAPALFKHEGTYYMITSGCTGWAPNEALAHAAESILGPWETMGNPCVGGNKMFRLSTFFAQSTYVVPLPSFPGSFIFMADRWNPADLRDSRYVWLPLIVGGPVDRPLDYNFGFPLWSRVSVYWHRKWKLPQGWSGLKWM</sequence>
<keyword evidence="5" id="KW-1133">Transmembrane helix</keyword>
<dbReference type="GO" id="GO:0004553">
    <property type="term" value="F:hydrolase activity, hydrolyzing O-glycosyl compounds"/>
    <property type="evidence" value="ECO:0007669"/>
    <property type="project" value="InterPro"/>
</dbReference>
<keyword evidence="7" id="KW-1185">Reference proteome</keyword>
<evidence type="ECO:0000313" key="6">
    <source>
        <dbReference type="EMBL" id="KAF3439063.1"/>
    </source>
</evidence>
<dbReference type="Pfam" id="PF04616">
    <property type="entry name" value="Glyco_hydro_43"/>
    <property type="match status" value="1"/>
</dbReference>
<evidence type="ECO:0000256" key="4">
    <source>
        <dbReference type="SAM" id="MobiDB-lite"/>
    </source>
</evidence>
<feature type="transmembrane region" description="Helical" evidence="5">
    <location>
        <begin position="506"/>
        <end position="525"/>
    </location>
</feature>
<feature type="transmembrane region" description="Helical" evidence="5">
    <location>
        <begin position="70"/>
        <end position="91"/>
    </location>
</feature>
<dbReference type="Proteomes" id="UP000796880">
    <property type="component" value="Unassembled WGS sequence"/>
</dbReference>
<dbReference type="InterPro" id="IPR006710">
    <property type="entry name" value="Glyco_hydro_43"/>
</dbReference>
<dbReference type="SUPFAM" id="SSF75005">
    <property type="entry name" value="Arabinanase/levansucrase/invertase"/>
    <property type="match status" value="1"/>
</dbReference>
<comment type="similarity">
    <text evidence="1">Belongs to the glycosyl hydrolase 43 family.</text>
</comment>
<dbReference type="OrthoDB" id="9970295at2759"/>
<name>A0A8K0GVM9_9ROSA</name>